<dbReference type="SUPFAM" id="SSF52540">
    <property type="entry name" value="P-loop containing nucleoside triphosphate hydrolases"/>
    <property type="match status" value="1"/>
</dbReference>
<dbReference type="InterPro" id="IPR027417">
    <property type="entry name" value="P-loop_NTPase"/>
</dbReference>
<dbReference type="InterPro" id="IPR050921">
    <property type="entry name" value="T4SS_GSP_E_ATPase"/>
</dbReference>
<dbReference type="EMBL" id="JBHUJC010000001">
    <property type="protein sequence ID" value="MFD2275009.1"/>
    <property type="molecule type" value="Genomic_DNA"/>
</dbReference>
<evidence type="ECO:0000313" key="3">
    <source>
        <dbReference type="EMBL" id="MFD2275009.1"/>
    </source>
</evidence>
<dbReference type="PANTHER" id="PTHR30486:SF6">
    <property type="entry name" value="TYPE IV PILUS RETRACTATION ATPASE PILT"/>
    <property type="match status" value="1"/>
</dbReference>
<dbReference type="InterPro" id="IPR006321">
    <property type="entry name" value="PilT/PilU"/>
</dbReference>
<evidence type="ECO:0000259" key="2">
    <source>
        <dbReference type="SMART" id="SM00382"/>
    </source>
</evidence>
<sequence length="369" mass="41030">MAIIDKYFKLLVESGGSDLHLSEGQPPKLRVHGGVRPIEGEPILEGESFKQMLAEICNPNSFENYLKEGDLDFAYEMDEQSRFRCNYLKQRQGLGAVFRLIPTKIATLEQLGIPEVVKRFADIRSGLILVTGPTGSGKSTTLAALLDFINTNHRKHIITVEEPIEFVHANKQCIITQREVPHQCPTFADGLRASLREDAEIVLVGEMRDLETISLALTAAETGMLVFGTLHTNNARKTVDRIIDVFPADQQSQVRTMLAASLRGVLAQLLMKRCDNGGRVAVNEIMFTTPAVASIIREGKTQKLYDVITQGKAEGMQFMDEAIWDKLREGIVTPEEAYMKAIDKTRFKNFLPPESQGLAEASGESPMEH</sequence>
<organism evidence="3 4">
    <name type="scientific">Rubritalea spongiae</name>
    <dbReference type="NCBI Taxonomy" id="430797"/>
    <lineage>
        <taxon>Bacteria</taxon>
        <taxon>Pseudomonadati</taxon>
        <taxon>Verrucomicrobiota</taxon>
        <taxon>Verrucomicrobiia</taxon>
        <taxon>Verrucomicrobiales</taxon>
        <taxon>Rubritaleaceae</taxon>
        <taxon>Rubritalea</taxon>
    </lineage>
</organism>
<dbReference type="Gene3D" id="3.40.50.300">
    <property type="entry name" value="P-loop containing nucleotide triphosphate hydrolases"/>
    <property type="match status" value="1"/>
</dbReference>
<feature type="domain" description="AAA+ ATPase" evidence="2">
    <location>
        <begin position="124"/>
        <end position="258"/>
    </location>
</feature>
<comment type="similarity">
    <text evidence="1">Belongs to the GSP E family.</text>
</comment>
<dbReference type="NCBIfam" id="TIGR01420">
    <property type="entry name" value="pilT_fam"/>
    <property type="match status" value="1"/>
</dbReference>
<dbReference type="Pfam" id="PF00437">
    <property type="entry name" value="T2SSE"/>
    <property type="match status" value="1"/>
</dbReference>
<dbReference type="PANTHER" id="PTHR30486">
    <property type="entry name" value="TWITCHING MOTILITY PROTEIN PILT"/>
    <property type="match status" value="1"/>
</dbReference>
<proteinExistence type="inferred from homology"/>
<name>A0ABW5E3K4_9BACT</name>
<dbReference type="InterPro" id="IPR003593">
    <property type="entry name" value="AAA+_ATPase"/>
</dbReference>
<gene>
    <name evidence="3" type="ORF">ACFSQZ_00880</name>
</gene>
<keyword evidence="4" id="KW-1185">Reference proteome</keyword>
<evidence type="ECO:0000256" key="1">
    <source>
        <dbReference type="ARBA" id="ARBA00006611"/>
    </source>
</evidence>
<dbReference type="Proteomes" id="UP001597297">
    <property type="component" value="Unassembled WGS sequence"/>
</dbReference>
<comment type="caution">
    <text evidence="3">The sequence shown here is derived from an EMBL/GenBank/DDBJ whole genome shotgun (WGS) entry which is preliminary data.</text>
</comment>
<accession>A0ABW5E3K4</accession>
<dbReference type="Gene3D" id="3.30.450.90">
    <property type="match status" value="1"/>
</dbReference>
<protein>
    <submittedName>
        <fullName evidence="3">Type IV pilus twitching motility protein PilT</fullName>
    </submittedName>
</protein>
<dbReference type="InterPro" id="IPR001482">
    <property type="entry name" value="T2SS/T4SS_dom"/>
</dbReference>
<reference evidence="4" key="1">
    <citation type="journal article" date="2019" name="Int. J. Syst. Evol. Microbiol.">
        <title>The Global Catalogue of Microorganisms (GCM) 10K type strain sequencing project: providing services to taxonomists for standard genome sequencing and annotation.</title>
        <authorList>
            <consortium name="The Broad Institute Genomics Platform"/>
            <consortium name="The Broad Institute Genome Sequencing Center for Infectious Disease"/>
            <person name="Wu L."/>
            <person name="Ma J."/>
        </authorList>
    </citation>
    <scope>NUCLEOTIDE SEQUENCE [LARGE SCALE GENOMIC DNA]</scope>
    <source>
        <strain evidence="4">JCM 16545</strain>
    </source>
</reference>
<dbReference type="CDD" id="cd01131">
    <property type="entry name" value="PilT"/>
    <property type="match status" value="1"/>
</dbReference>
<dbReference type="RefSeq" id="WP_377096082.1">
    <property type="nucleotide sequence ID" value="NZ_JBHSJM010000001.1"/>
</dbReference>
<dbReference type="SMART" id="SM00382">
    <property type="entry name" value="AAA"/>
    <property type="match status" value="1"/>
</dbReference>
<evidence type="ECO:0000313" key="4">
    <source>
        <dbReference type="Proteomes" id="UP001597297"/>
    </source>
</evidence>